<dbReference type="Gene3D" id="3.40.50.620">
    <property type="entry name" value="HUPs"/>
    <property type="match status" value="1"/>
</dbReference>
<keyword evidence="7 11" id="KW-0547">Nucleotide-binding</keyword>
<keyword evidence="5 11" id="KW-0808">Transferase</keyword>
<evidence type="ECO:0000256" key="1">
    <source>
        <dbReference type="ARBA" id="ARBA00002324"/>
    </source>
</evidence>
<evidence type="ECO:0000259" key="12">
    <source>
        <dbReference type="Pfam" id="PF01467"/>
    </source>
</evidence>
<sequence length="229" mass="25160">MAEPTVPEPSRLTILYGGTFDPVHLGHLAVARHARDTLGASVRLMPAADPPHRATPGASALHRARMLDLAVAGERGLEVDRREMQRSTRSYTSETLRELRRELGPDQPVALLVGADSFRGLPEWKDWEVLPTLAHFVVAARPGIELSDLPEALSRILEQRRTDRVSDLQDSPAGRVLFLRQPLQPESATRVRSLIAAGGPWQHLVPASVAGYIDRHRLYASTDATSPSL</sequence>
<organism evidence="13 14">
    <name type="scientific">Lysobacter spongiicola DSM 21749</name>
    <dbReference type="NCBI Taxonomy" id="1122188"/>
    <lineage>
        <taxon>Bacteria</taxon>
        <taxon>Pseudomonadati</taxon>
        <taxon>Pseudomonadota</taxon>
        <taxon>Gammaproteobacteria</taxon>
        <taxon>Lysobacterales</taxon>
        <taxon>Lysobacteraceae</taxon>
        <taxon>Novilysobacter</taxon>
    </lineage>
</organism>
<dbReference type="InterPro" id="IPR005248">
    <property type="entry name" value="NadD/NMNAT"/>
</dbReference>
<dbReference type="HAMAP" id="MF_00244">
    <property type="entry name" value="NaMN_adenylyltr"/>
    <property type="match status" value="1"/>
</dbReference>
<dbReference type="GO" id="GO:0009435">
    <property type="term" value="P:NAD+ biosynthetic process"/>
    <property type="evidence" value="ECO:0007669"/>
    <property type="project" value="UniProtKB-UniRule"/>
</dbReference>
<evidence type="ECO:0000256" key="11">
    <source>
        <dbReference type="HAMAP-Rule" id="MF_00244"/>
    </source>
</evidence>
<dbReference type="Pfam" id="PF01467">
    <property type="entry name" value="CTP_transf_like"/>
    <property type="match status" value="1"/>
</dbReference>
<keyword evidence="9 11" id="KW-0520">NAD</keyword>
<comment type="catalytic activity">
    <reaction evidence="10 11">
        <text>nicotinate beta-D-ribonucleotide + ATP + H(+) = deamido-NAD(+) + diphosphate</text>
        <dbReference type="Rhea" id="RHEA:22860"/>
        <dbReference type="ChEBI" id="CHEBI:15378"/>
        <dbReference type="ChEBI" id="CHEBI:30616"/>
        <dbReference type="ChEBI" id="CHEBI:33019"/>
        <dbReference type="ChEBI" id="CHEBI:57502"/>
        <dbReference type="ChEBI" id="CHEBI:58437"/>
        <dbReference type="EC" id="2.7.7.18"/>
    </reaction>
</comment>
<evidence type="ECO:0000256" key="8">
    <source>
        <dbReference type="ARBA" id="ARBA00022840"/>
    </source>
</evidence>
<comment type="function">
    <text evidence="1 11">Catalyzes the reversible adenylation of nicotinate mononucleotide (NaMN) to nicotinic acid adenine dinucleotide (NaAD).</text>
</comment>
<comment type="similarity">
    <text evidence="3 11">Belongs to the NadD family.</text>
</comment>
<dbReference type="CDD" id="cd02165">
    <property type="entry name" value="NMNAT"/>
    <property type="match status" value="1"/>
</dbReference>
<accession>A0A1T4N3V9</accession>
<keyword evidence="14" id="KW-1185">Reference proteome</keyword>
<dbReference type="EMBL" id="FUXP01000001">
    <property type="protein sequence ID" value="SJZ74019.1"/>
    <property type="molecule type" value="Genomic_DNA"/>
</dbReference>
<evidence type="ECO:0000256" key="7">
    <source>
        <dbReference type="ARBA" id="ARBA00022741"/>
    </source>
</evidence>
<dbReference type="NCBIfam" id="NF000839">
    <property type="entry name" value="PRK00071.1-1"/>
    <property type="match status" value="1"/>
</dbReference>
<protein>
    <recommendedName>
        <fullName evidence="11">Probable nicotinate-nucleotide adenylyltransferase</fullName>
        <ecNumber evidence="11">2.7.7.18</ecNumber>
    </recommendedName>
    <alternativeName>
        <fullName evidence="11">Deamido-NAD(+) diphosphorylase</fullName>
    </alternativeName>
    <alternativeName>
        <fullName evidence="11">Deamido-NAD(+) pyrophosphorylase</fullName>
    </alternativeName>
    <alternativeName>
        <fullName evidence="11">Nicotinate mononucleotide adenylyltransferase</fullName>
        <shortName evidence="11">NaMN adenylyltransferase</shortName>
    </alternativeName>
</protein>
<dbReference type="Proteomes" id="UP000190061">
    <property type="component" value="Unassembled WGS sequence"/>
</dbReference>
<dbReference type="UniPathway" id="UPA00253">
    <property type="reaction ID" value="UER00332"/>
</dbReference>
<reference evidence="13 14" key="1">
    <citation type="submission" date="2017-02" db="EMBL/GenBank/DDBJ databases">
        <authorList>
            <person name="Peterson S.W."/>
        </authorList>
    </citation>
    <scope>NUCLEOTIDE SEQUENCE [LARGE SCALE GENOMIC DNA]</scope>
    <source>
        <strain evidence="13 14">DSM 21749</strain>
    </source>
</reference>
<dbReference type="OrthoDB" id="5295945at2"/>
<evidence type="ECO:0000256" key="5">
    <source>
        <dbReference type="ARBA" id="ARBA00022679"/>
    </source>
</evidence>
<dbReference type="PANTHER" id="PTHR39321">
    <property type="entry name" value="NICOTINATE-NUCLEOTIDE ADENYLYLTRANSFERASE-RELATED"/>
    <property type="match status" value="1"/>
</dbReference>
<name>A0A1T4N3V9_9GAMM</name>
<dbReference type="NCBIfam" id="TIGR00482">
    <property type="entry name" value="nicotinate (nicotinamide) nucleotide adenylyltransferase"/>
    <property type="match status" value="1"/>
</dbReference>
<dbReference type="AlphaFoldDB" id="A0A1T4N3V9"/>
<dbReference type="EC" id="2.7.7.18" evidence="11"/>
<dbReference type="NCBIfam" id="TIGR00125">
    <property type="entry name" value="cyt_tran_rel"/>
    <property type="match status" value="1"/>
</dbReference>
<keyword evidence="6 11" id="KW-0548">Nucleotidyltransferase</keyword>
<evidence type="ECO:0000256" key="6">
    <source>
        <dbReference type="ARBA" id="ARBA00022695"/>
    </source>
</evidence>
<feature type="domain" description="Cytidyltransferase-like" evidence="12">
    <location>
        <begin position="15"/>
        <end position="166"/>
    </location>
</feature>
<proteinExistence type="inferred from homology"/>
<dbReference type="GO" id="GO:0004515">
    <property type="term" value="F:nicotinate-nucleotide adenylyltransferase activity"/>
    <property type="evidence" value="ECO:0007669"/>
    <property type="project" value="UniProtKB-UniRule"/>
</dbReference>
<evidence type="ECO:0000256" key="4">
    <source>
        <dbReference type="ARBA" id="ARBA00022642"/>
    </source>
</evidence>
<evidence type="ECO:0000256" key="9">
    <source>
        <dbReference type="ARBA" id="ARBA00023027"/>
    </source>
</evidence>
<evidence type="ECO:0000256" key="2">
    <source>
        <dbReference type="ARBA" id="ARBA00005019"/>
    </source>
</evidence>
<dbReference type="PANTHER" id="PTHR39321:SF3">
    <property type="entry name" value="PHOSPHOPANTETHEINE ADENYLYLTRANSFERASE"/>
    <property type="match status" value="1"/>
</dbReference>
<dbReference type="InterPro" id="IPR014729">
    <property type="entry name" value="Rossmann-like_a/b/a_fold"/>
</dbReference>
<evidence type="ECO:0000256" key="10">
    <source>
        <dbReference type="ARBA" id="ARBA00048721"/>
    </source>
</evidence>
<evidence type="ECO:0000313" key="14">
    <source>
        <dbReference type="Proteomes" id="UP000190061"/>
    </source>
</evidence>
<gene>
    <name evidence="11" type="primary">nadD</name>
    <name evidence="13" type="ORF">SAMN02745674_00719</name>
</gene>
<dbReference type="RefSeq" id="WP_078757290.1">
    <property type="nucleotide sequence ID" value="NZ_FUXP01000001.1"/>
</dbReference>
<evidence type="ECO:0000256" key="3">
    <source>
        <dbReference type="ARBA" id="ARBA00009014"/>
    </source>
</evidence>
<comment type="pathway">
    <text evidence="2 11">Cofactor biosynthesis; NAD(+) biosynthesis; deamido-NAD(+) from nicotinate D-ribonucleotide: step 1/1.</text>
</comment>
<keyword evidence="8 11" id="KW-0067">ATP-binding</keyword>
<dbReference type="SUPFAM" id="SSF52374">
    <property type="entry name" value="Nucleotidylyl transferase"/>
    <property type="match status" value="1"/>
</dbReference>
<evidence type="ECO:0000313" key="13">
    <source>
        <dbReference type="EMBL" id="SJZ74019.1"/>
    </source>
</evidence>
<dbReference type="InterPro" id="IPR004821">
    <property type="entry name" value="Cyt_trans-like"/>
</dbReference>
<keyword evidence="4 11" id="KW-0662">Pyridine nucleotide biosynthesis</keyword>
<dbReference type="GO" id="GO:0005524">
    <property type="term" value="F:ATP binding"/>
    <property type="evidence" value="ECO:0007669"/>
    <property type="project" value="UniProtKB-KW"/>
</dbReference>
<dbReference type="STRING" id="1122188.SAMN02745674_00719"/>